<evidence type="ECO:0000313" key="4">
    <source>
        <dbReference type="Proteomes" id="UP001498421"/>
    </source>
</evidence>
<reference evidence="3 4" key="1">
    <citation type="journal article" date="2025" name="Microbiol. Resour. Announc.">
        <title>Draft genome sequences for Neonectria magnoliae and Neonectria punicea, canker pathogens of Liriodendron tulipifera and Acer saccharum in West Virginia.</title>
        <authorList>
            <person name="Petronek H.M."/>
            <person name="Kasson M.T."/>
            <person name="Metheny A.M."/>
            <person name="Stauder C.M."/>
            <person name="Lovett B."/>
            <person name="Lynch S.C."/>
            <person name="Garnas J.R."/>
            <person name="Kasson L.R."/>
            <person name="Stajich J.E."/>
        </authorList>
    </citation>
    <scope>NUCLEOTIDE SEQUENCE [LARGE SCALE GENOMIC DNA]</scope>
    <source>
        <strain evidence="3 4">NRRL 64651</strain>
    </source>
</reference>
<dbReference type="InterPro" id="IPR046797">
    <property type="entry name" value="PDDEXK_12"/>
</dbReference>
<accession>A0ABR1I3Z5</accession>
<comment type="caution">
    <text evidence="3">The sequence shown here is derived from an EMBL/GenBank/DDBJ whole genome shotgun (WGS) entry which is preliminary data.</text>
</comment>
<feature type="compositionally biased region" description="Polar residues" evidence="1">
    <location>
        <begin position="93"/>
        <end position="105"/>
    </location>
</feature>
<feature type="domain" description="PD-(D/E)XK nuclease-like" evidence="2">
    <location>
        <begin position="239"/>
        <end position="496"/>
    </location>
</feature>
<sequence length="505" mass="56422">MTSPPSCPFVEAWLDAITQNFEFVQTLSQPSQSIPTKRDFRHRHSMATPPRSTFSSRSERRDSSPTKRQRFESDDGDNGEMRWVEDGDDQTPRSHASQQPSNTNAPPIPFRGFSVPSITPSQSPSLVSGSSNQSPSVAGSERSNVRTRRTKSPVKSANSLWALDLPVIYTPMGDDAAQILPEDVKHLFKSIEEITMDHVDVIPCEVRKDVEAIIPRAVKKNEWFRNVQESAAVKAHNPQDKTRYPRSRQPQTSLDIALHELDLLRDIGTKAKNCDIRACAEVTWNMLVHQPLFEHALSGHATVRAEPSLTAKIMPPFSPATSGRGGGSVIENKMVDFCFVLWLNDGKPRQLEGTLSTDARLISAIADRVWTQPPDAQSVNQTSYPPLQFSPIACNIETKTSTAQQGGQLQLSVWTAAWYQRIIKLVPDGVAQHGIVTLPLLHIVGHDWRLSFACWRRDRIEIVGELALGDTRNLLGLYTLVAVVRKIGDWIATDYRRWIEKVCLA</sequence>
<proteinExistence type="predicted"/>
<dbReference type="Pfam" id="PF20516">
    <property type="entry name" value="PDDEXK_12"/>
    <property type="match status" value="1"/>
</dbReference>
<organism evidence="3 4">
    <name type="scientific">Neonectria magnoliae</name>
    <dbReference type="NCBI Taxonomy" id="2732573"/>
    <lineage>
        <taxon>Eukaryota</taxon>
        <taxon>Fungi</taxon>
        <taxon>Dikarya</taxon>
        <taxon>Ascomycota</taxon>
        <taxon>Pezizomycotina</taxon>
        <taxon>Sordariomycetes</taxon>
        <taxon>Hypocreomycetidae</taxon>
        <taxon>Hypocreales</taxon>
        <taxon>Nectriaceae</taxon>
        <taxon>Neonectria</taxon>
    </lineage>
</organism>
<name>A0ABR1I3Z5_9HYPO</name>
<evidence type="ECO:0000256" key="1">
    <source>
        <dbReference type="SAM" id="MobiDB-lite"/>
    </source>
</evidence>
<evidence type="ECO:0000259" key="2">
    <source>
        <dbReference type="Pfam" id="PF20516"/>
    </source>
</evidence>
<keyword evidence="4" id="KW-1185">Reference proteome</keyword>
<dbReference type="EMBL" id="JAZAVK010000051">
    <property type="protein sequence ID" value="KAK7427622.1"/>
    <property type="molecule type" value="Genomic_DNA"/>
</dbReference>
<feature type="compositionally biased region" description="Basic and acidic residues" evidence="1">
    <location>
        <begin position="57"/>
        <end position="85"/>
    </location>
</feature>
<feature type="compositionally biased region" description="Low complexity" evidence="1">
    <location>
        <begin position="121"/>
        <end position="140"/>
    </location>
</feature>
<gene>
    <name evidence="3" type="ORF">QQZ08_005897</name>
</gene>
<evidence type="ECO:0000313" key="3">
    <source>
        <dbReference type="EMBL" id="KAK7427622.1"/>
    </source>
</evidence>
<dbReference type="Proteomes" id="UP001498421">
    <property type="component" value="Unassembled WGS sequence"/>
</dbReference>
<protein>
    <recommendedName>
        <fullName evidence="2">PD-(D/E)XK nuclease-like domain-containing protein</fullName>
    </recommendedName>
</protein>
<feature type="region of interest" description="Disordered" evidence="1">
    <location>
        <begin position="27"/>
        <end position="155"/>
    </location>
</feature>